<evidence type="ECO:0000313" key="1">
    <source>
        <dbReference type="EMBL" id="GAA2333262.1"/>
    </source>
</evidence>
<keyword evidence="2" id="KW-1185">Reference proteome</keyword>
<protein>
    <recommendedName>
        <fullName evidence="3">WXG100 family type VII secretion target</fullName>
    </recommendedName>
</protein>
<organism evidence="1 2">
    <name type="scientific">Streptomyces cuspidosporus</name>
    <dbReference type="NCBI Taxonomy" id="66882"/>
    <lineage>
        <taxon>Bacteria</taxon>
        <taxon>Bacillati</taxon>
        <taxon>Actinomycetota</taxon>
        <taxon>Actinomycetes</taxon>
        <taxon>Kitasatosporales</taxon>
        <taxon>Streptomycetaceae</taxon>
        <taxon>Streptomyces</taxon>
    </lineage>
</organism>
<proteinExistence type="predicted"/>
<comment type="caution">
    <text evidence="1">The sequence shown here is derived from an EMBL/GenBank/DDBJ whole genome shotgun (WGS) entry which is preliminary data.</text>
</comment>
<dbReference type="EMBL" id="BAAASD010000005">
    <property type="protein sequence ID" value="GAA2333262.1"/>
    <property type="molecule type" value="Genomic_DNA"/>
</dbReference>
<reference evidence="1 2" key="1">
    <citation type="journal article" date="2019" name="Int. J. Syst. Evol. Microbiol.">
        <title>The Global Catalogue of Microorganisms (GCM) 10K type strain sequencing project: providing services to taxonomists for standard genome sequencing and annotation.</title>
        <authorList>
            <consortium name="The Broad Institute Genomics Platform"/>
            <consortium name="The Broad Institute Genome Sequencing Center for Infectious Disease"/>
            <person name="Wu L."/>
            <person name="Ma J."/>
        </authorList>
    </citation>
    <scope>NUCLEOTIDE SEQUENCE [LARGE SCALE GENOMIC DNA]</scope>
    <source>
        <strain evidence="1 2">JCM 4316</strain>
    </source>
</reference>
<name>A0ABN3FMV1_9ACTN</name>
<gene>
    <name evidence="1" type="ORF">GCM10010246_15990</name>
</gene>
<dbReference type="Proteomes" id="UP001500253">
    <property type="component" value="Unassembled WGS sequence"/>
</dbReference>
<evidence type="ECO:0008006" key="3">
    <source>
        <dbReference type="Google" id="ProtNLM"/>
    </source>
</evidence>
<accession>A0ABN3FMV1</accession>
<dbReference type="RefSeq" id="WP_346173761.1">
    <property type="nucleotide sequence ID" value="NZ_BAAASD010000005.1"/>
</dbReference>
<evidence type="ECO:0000313" key="2">
    <source>
        <dbReference type="Proteomes" id="UP001500253"/>
    </source>
</evidence>
<sequence>MITISQLMHLDVTAFEALADNWAAIHHKIQTARTEFHDDVVLALQHDHWIGEGGRAAQSYCDRILLDIDAFDAEVRSLRRYLDQTADGASGRGGVKGLEGHQRMVAELRQQALNAGMTVTDTGEVRWAEVRAPGPLSPADKKHIAERNSKAAQLEEKIKAELSAATEIDGELARDLKVIFGTPENFETENRKYGITDPGLGDWWTYQKLEVVEAGMRDGKGWTNASALLGHYLRGNGEPYQIDPATMLADIPQFQHDVDGTLDGVRQGPDGKFTTPWTTTAPRLSDGGKSLDWYYALNHFQYRTVGEKRDGRITYHVEVQKRYDWGIPSEHRRNVSGVGGLITMEQADIAHLNTTGKAHDFDVRGRTGERTAPG</sequence>